<dbReference type="InterPro" id="IPR013096">
    <property type="entry name" value="Cupin_2"/>
</dbReference>
<dbReference type="InterPro" id="IPR011051">
    <property type="entry name" value="RmlC_Cupin_sf"/>
</dbReference>
<sequence length="144" mass="15895">MKSAVHLTGFKNLSGVISKESIMAEPTAKVVHYSDVPAQIFGDTAPGASIRWLIDDDRDGAPVYALRMVEIEPGGNSPQHSHPYEHENFVVQGTGRLLIEETWYDLKEGDVAFVPAGILHQYVNAGETTFKFLCGIPVKKLREE</sequence>
<dbReference type="CDD" id="cd02222">
    <property type="entry name" value="cupin_TM1459-like"/>
    <property type="match status" value="1"/>
</dbReference>
<accession>A0A2G6KGN6</accession>
<dbReference type="PANTHER" id="PTHR37694:SF1">
    <property type="entry name" value="SLR8022 PROTEIN"/>
    <property type="match status" value="1"/>
</dbReference>
<organism evidence="2 3">
    <name type="scientific">candidate division KSB3 bacterium</name>
    <dbReference type="NCBI Taxonomy" id="2044937"/>
    <lineage>
        <taxon>Bacteria</taxon>
        <taxon>candidate division KSB3</taxon>
    </lineage>
</organism>
<evidence type="ECO:0000259" key="1">
    <source>
        <dbReference type="Pfam" id="PF07883"/>
    </source>
</evidence>
<dbReference type="Proteomes" id="UP000230821">
    <property type="component" value="Unassembled WGS sequence"/>
</dbReference>
<name>A0A2G6KGN6_9BACT</name>
<protein>
    <submittedName>
        <fullName evidence="2">Cupin</fullName>
    </submittedName>
</protein>
<proteinExistence type="predicted"/>
<feature type="domain" description="Cupin type-2" evidence="1">
    <location>
        <begin position="68"/>
        <end position="134"/>
    </location>
</feature>
<gene>
    <name evidence="2" type="ORF">CSA56_06715</name>
</gene>
<evidence type="ECO:0000313" key="2">
    <source>
        <dbReference type="EMBL" id="PIE34823.1"/>
    </source>
</evidence>
<dbReference type="EMBL" id="PDSK01000075">
    <property type="protein sequence ID" value="PIE34823.1"/>
    <property type="molecule type" value="Genomic_DNA"/>
</dbReference>
<comment type="caution">
    <text evidence="2">The sequence shown here is derived from an EMBL/GenBank/DDBJ whole genome shotgun (WGS) entry which is preliminary data.</text>
</comment>
<dbReference type="Gene3D" id="2.60.120.10">
    <property type="entry name" value="Jelly Rolls"/>
    <property type="match status" value="1"/>
</dbReference>
<dbReference type="PANTHER" id="PTHR37694">
    <property type="entry name" value="SLR8022 PROTEIN"/>
    <property type="match status" value="1"/>
</dbReference>
<dbReference type="Pfam" id="PF07883">
    <property type="entry name" value="Cupin_2"/>
    <property type="match status" value="1"/>
</dbReference>
<dbReference type="SUPFAM" id="SSF51182">
    <property type="entry name" value="RmlC-like cupins"/>
    <property type="match status" value="1"/>
</dbReference>
<dbReference type="InterPro" id="IPR014710">
    <property type="entry name" value="RmlC-like_jellyroll"/>
</dbReference>
<evidence type="ECO:0000313" key="3">
    <source>
        <dbReference type="Proteomes" id="UP000230821"/>
    </source>
</evidence>
<reference evidence="2 3" key="1">
    <citation type="submission" date="2017-10" db="EMBL/GenBank/DDBJ databases">
        <title>Novel microbial diversity and functional potential in the marine mammal oral microbiome.</title>
        <authorList>
            <person name="Dudek N.K."/>
            <person name="Sun C.L."/>
            <person name="Burstein D."/>
            <person name="Kantor R.S."/>
            <person name="Aliaga Goltsman D.S."/>
            <person name="Bik E.M."/>
            <person name="Thomas B.C."/>
            <person name="Banfield J.F."/>
            <person name="Relman D.A."/>
        </authorList>
    </citation>
    <scope>NUCLEOTIDE SEQUENCE [LARGE SCALE GENOMIC DNA]</scope>
    <source>
        <strain evidence="2">DOLJORAL78_47_16</strain>
    </source>
</reference>
<dbReference type="AlphaFoldDB" id="A0A2G6KGN6"/>